<dbReference type="PANTHER" id="PTHR47331">
    <property type="entry name" value="PHD-TYPE DOMAIN-CONTAINING PROTEIN"/>
    <property type="match status" value="1"/>
</dbReference>
<reference evidence="1" key="1">
    <citation type="submission" date="2018-11" db="EMBL/GenBank/DDBJ databases">
        <authorList>
            <person name="Alioto T."/>
            <person name="Alioto T."/>
        </authorList>
    </citation>
    <scope>NUCLEOTIDE SEQUENCE</scope>
</reference>
<evidence type="ECO:0000313" key="2">
    <source>
        <dbReference type="Proteomes" id="UP000596742"/>
    </source>
</evidence>
<protein>
    <submittedName>
        <fullName evidence="1">Uncharacterized protein</fullName>
    </submittedName>
</protein>
<organism evidence="1 2">
    <name type="scientific">Mytilus galloprovincialis</name>
    <name type="common">Mediterranean mussel</name>
    <dbReference type="NCBI Taxonomy" id="29158"/>
    <lineage>
        <taxon>Eukaryota</taxon>
        <taxon>Metazoa</taxon>
        <taxon>Spiralia</taxon>
        <taxon>Lophotrochozoa</taxon>
        <taxon>Mollusca</taxon>
        <taxon>Bivalvia</taxon>
        <taxon>Autobranchia</taxon>
        <taxon>Pteriomorphia</taxon>
        <taxon>Mytilida</taxon>
        <taxon>Mytiloidea</taxon>
        <taxon>Mytilidae</taxon>
        <taxon>Mytilinae</taxon>
        <taxon>Mytilus</taxon>
    </lineage>
</organism>
<dbReference type="EMBL" id="UYJE01001064">
    <property type="protein sequence ID" value="VDH98898.1"/>
    <property type="molecule type" value="Genomic_DNA"/>
</dbReference>
<dbReference type="PANTHER" id="PTHR47331:SF5">
    <property type="entry name" value="RIBONUCLEASE H"/>
    <property type="match status" value="1"/>
</dbReference>
<dbReference type="OrthoDB" id="6434594at2759"/>
<accession>A0A8B6C1I5</accession>
<gene>
    <name evidence="1" type="ORF">MGAL_10B073830</name>
</gene>
<comment type="caution">
    <text evidence="1">The sequence shown here is derived from an EMBL/GenBank/DDBJ whole genome shotgun (WGS) entry which is preliminary data.</text>
</comment>
<proteinExistence type="predicted"/>
<name>A0A8B6C1I5_MYTGA</name>
<dbReference type="AlphaFoldDB" id="A0A8B6C1I5"/>
<keyword evidence="2" id="KW-1185">Reference proteome</keyword>
<evidence type="ECO:0000313" key="1">
    <source>
        <dbReference type="EMBL" id="VDH98898.1"/>
    </source>
</evidence>
<dbReference type="Proteomes" id="UP000596742">
    <property type="component" value="Unassembled WGS sequence"/>
</dbReference>
<sequence length="165" mass="18541">MNTSISPIQTLGVDRFERLSTWSRLVRAISLLKRKIVSSNRSKVDTKDTKTCVDIRKEAKTLVLRENQSQYYSNEIDCLKSGKQLPKNRNIIALSPILDSEGLLRLGGRLKHSKLETGEKMPLIIPGVDTFGPWSVVTRRQHGGAANSKTMGNNVFMPCYSCRPH</sequence>